<reference evidence="2 3" key="1">
    <citation type="submission" date="2019-03" db="EMBL/GenBank/DDBJ databases">
        <title>Arenimonas daejeonensis sp. nov., isolated from compost.</title>
        <authorList>
            <person name="Jeon C.O."/>
        </authorList>
    </citation>
    <scope>NUCLEOTIDE SEQUENCE [LARGE SCALE GENOMIC DNA]</scope>
    <source>
        <strain evidence="2 3">R29</strain>
    </source>
</reference>
<dbReference type="Gene3D" id="2.60.120.1130">
    <property type="match status" value="1"/>
</dbReference>
<accession>A0A5C4RRQ2</accession>
<protein>
    <submittedName>
        <fullName evidence="2">DUF3857 domain-containing protein</fullName>
    </submittedName>
</protein>
<dbReference type="EMBL" id="SMDR01000002">
    <property type="protein sequence ID" value="TNJ33762.1"/>
    <property type="molecule type" value="Genomic_DNA"/>
</dbReference>
<dbReference type="InterPro" id="IPR024618">
    <property type="entry name" value="DUF3857"/>
</dbReference>
<dbReference type="SUPFAM" id="SSF54001">
    <property type="entry name" value="Cysteine proteinases"/>
    <property type="match status" value="1"/>
</dbReference>
<comment type="caution">
    <text evidence="2">The sequence shown here is derived from an EMBL/GenBank/DDBJ whole genome shotgun (WGS) entry which is preliminary data.</text>
</comment>
<feature type="domain" description="DUF3857" evidence="1">
    <location>
        <begin position="80"/>
        <end position="236"/>
    </location>
</feature>
<evidence type="ECO:0000313" key="2">
    <source>
        <dbReference type="EMBL" id="TNJ33762.1"/>
    </source>
</evidence>
<dbReference type="Pfam" id="PF12969">
    <property type="entry name" value="DUF3857"/>
    <property type="match status" value="1"/>
</dbReference>
<gene>
    <name evidence="2" type="ORF">E1B00_10525</name>
</gene>
<evidence type="ECO:0000259" key="1">
    <source>
        <dbReference type="Pfam" id="PF12969"/>
    </source>
</evidence>
<dbReference type="Gene3D" id="2.60.40.3140">
    <property type="match status" value="1"/>
</dbReference>
<proteinExistence type="predicted"/>
<keyword evidence="3" id="KW-1185">Reference proteome</keyword>
<dbReference type="InterPro" id="IPR038765">
    <property type="entry name" value="Papain-like_cys_pep_sf"/>
</dbReference>
<dbReference type="Proteomes" id="UP000305760">
    <property type="component" value="Unassembled WGS sequence"/>
</dbReference>
<dbReference type="OrthoDB" id="8595007at2"/>
<sequence length="675" mass="76113">MRRLWWLVLAMAVLPAWAGEVVHERGEYRFTVAPEPGFVVPVAVPDTWKDEGVEAPWRYWLLDRQVDRRGGRHLDHEVFAYEARSTATLGSAARFSVNFSPQFQTLTIHRVELRRDGRWLDRLVPEQISLARREAGFEEDLSDGSVTALIVLEDVRVGDVIRIAYTIDGSNPILEGNTADGFLLAWSAPIALRTGRILFDPGTRVEVLRQGTAPAPERAQRPDALELSFRLLDIEAIRDLGGYPNWFNPYPRLQISEQRRWSDIVDWALRLYPADAAIPAELQLRVAQWRKLGSAHERAAAALKLVQEEVRYFGVEMGDNTHKPHAPAVTWQRRYGDCKDKTQLLVALLRELDIEAVPALVSTSRGLADELPAASAFNHVIARARIDGQDFWLDATRTGQRGDLRQMDLGTTGLALPVARGSDRLVEMSAPEKVDNGVEVVEHFVLDADKGTAELRVRTQYRGARAERARLRLQSQTLERMSEDFSNYYRKRYGDLTVASPTQVSQDEDANRLVVEEHYRLAAPVQRDGDRRYLESFAETLSADAELPGAMDRTAPLELDRPARLRHEVRVDLPPGWVLSTLPGETRATAGPASYRRKIGQDGGTVSVVHELKWSRDHVTEGEIADYIGAIRDIRDHMGINLSFGMPTPIESRDRDRRLKALLRGAMQEADNDEE</sequence>
<dbReference type="RefSeq" id="WP_139448496.1">
    <property type="nucleotide sequence ID" value="NZ_SMDR01000002.1"/>
</dbReference>
<organism evidence="2 3">
    <name type="scientific">Arenimonas terrae</name>
    <dbReference type="NCBI Taxonomy" id="2546226"/>
    <lineage>
        <taxon>Bacteria</taxon>
        <taxon>Pseudomonadati</taxon>
        <taxon>Pseudomonadota</taxon>
        <taxon>Gammaproteobacteria</taxon>
        <taxon>Lysobacterales</taxon>
        <taxon>Lysobacteraceae</taxon>
        <taxon>Arenimonas</taxon>
    </lineage>
</organism>
<name>A0A5C4RRQ2_9GAMM</name>
<dbReference type="Gene3D" id="3.10.620.30">
    <property type="match status" value="1"/>
</dbReference>
<dbReference type="AlphaFoldDB" id="A0A5C4RRQ2"/>
<evidence type="ECO:0000313" key="3">
    <source>
        <dbReference type="Proteomes" id="UP000305760"/>
    </source>
</evidence>